<evidence type="ECO:0000313" key="3">
    <source>
        <dbReference type="Proteomes" id="UP001055439"/>
    </source>
</evidence>
<organism evidence="2 3">
    <name type="scientific">Musa troglodytarum</name>
    <name type="common">fe'i banana</name>
    <dbReference type="NCBI Taxonomy" id="320322"/>
    <lineage>
        <taxon>Eukaryota</taxon>
        <taxon>Viridiplantae</taxon>
        <taxon>Streptophyta</taxon>
        <taxon>Embryophyta</taxon>
        <taxon>Tracheophyta</taxon>
        <taxon>Spermatophyta</taxon>
        <taxon>Magnoliopsida</taxon>
        <taxon>Liliopsida</taxon>
        <taxon>Zingiberales</taxon>
        <taxon>Musaceae</taxon>
        <taxon>Musa</taxon>
    </lineage>
</organism>
<gene>
    <name evidence="2" type="ORF">MUK42_33504</name>
</gene>
<dbReference type="GO" id="GO:0004742">
    <property type="term" value="F:dihydrolipoyllysine-residue acetyltransferase activity"/>
    <property type="evidence" value="ECO:0007669"/>
    <property type="project" value="TreeGrafter"/>
</dbReference>
<proteinExistence type="predicted"/>
<reference evidence="2" key="1">
    <citation type="submission" date="2022-05" db="EMBL/GenBank/DDBJ databases">
        <title>The Musa troglodytarum L. genome provides insights into the mechanism of non-climacteric behaviour and enrichment of carotenoids.</title>
        <authorList>
            <person name="Wang J."/>
        </authorList>
    </citation>
    <scope>NUCLEOTIDE SEQUENCE</scope>
    <source>
        <tissue evidence="2">Leaf</tissue>
    </source>
</reference>
<feature type="compositionally biased region" description="Polar residues" evidence="1">
    <location>
        <begin position="29"/>
        <end position="38"/>
    </location>
</feature>
<dbReference type="PANTHER" id="PTHR23151:SF75">
    <property type="entry name" value="DIHYDROLIPOYLLYSINE-RESIDUE ACETYLTRANSFERASE COMPONENT 5 OF PYRUVATE DEHYDROGENASE COMPLEX, CHLOROPLASTIC"/>
    <property type="match status" value="1"/>
</dbReference>
<evidence type="ECO:0000256" key="1">
    <source>
        <dbReference type="SAM" id="MobiDB-lite"/>
    </source>
</evidence>
<dbReference type="SUPFAM" id="SSF52777">
    <property type="entry name" value="CoA-dependent acyltransferases"/>
    <property type="match status" value="1"/>
</dbReference>
<protein>
    <submittedName>
        <fullName evidence="2">Uncharacterized protein</fullName>
    </submittedName>
</protein>
<keyword evidence="3" id="KW-1185">Reference proteome</keyword>
<dbReference type="GO" id="GO:0006086">
    <property type="term" value="P:pyruvate decarboxylation to acetyl-CoA"/>
    <property type="evidence" value="ECO:0007669"/>
    <property type="project" value="InterPro"/>
</dbReference>
<feature type="region of interest" description="Disordered" evidence="1">
    <location>
        <begin position="25"/>
        <end position="46"/>
    </location>
</feature>
<dbReference type="OrthoDB" id="1750899at2759"/>
<accession>A0A9E7JV28</accession>
<dbReference type="EMBL" id="CP097505">
    <property type="protein sequence ID" value="URD93511.1"/>
    <property type="molecule type" value="Genomic_DNA"/>
</dbReference>
<evidence type="ECO:0000313" key="2">
    <source>
        <dbReference type="EMBL" id="URD93511.1"/>
    </source>
</evidence>
<dbReference type="GO" id="GO:0009534">
    <property type="term" value="C:chloroplast thylakoid"/>
    <property type="evidence" value="ECO:0007669"/>
    <property type="project" value="TreeGrafter"/>
</dbReference>
<name>A0A9E7JV28_9LILI</name>
<dbReference type="InterPro" id="IPR045257">
    <property type="entry name" value="E2/Pdx1"/>
</dbReference>
<dbReference type="AlphaFoldDB" id="A0A9E7JV28"/>
<dbReference type="PANTHER" id="PTHR23151">
    <property type="entry name" value="DIHYDROLIPOAMIDE ACETYL/SUCCINYL-TRANSFERASE-RELATED"/>
    <property type="match status" value="1"/>
</dbReference>
<dbReference type="Proteomes" id="UP001055439">
    <property type="component" value="Chromosome 3"/>
</dbReference>
<sequence>MGRIVAKDVEIAAASAAAMRIAPPKATVESGSAKSPTSPAIELGTEVPSTTMQGAVSENMVESLSVPTFRFGYTVATNALDDLYKKGVTMTTLLAKATVAAEVVKLYLQQQHEHCCCCGH</sequence>
<dbReference type="GO" id="GO:0045254">
    <property type="term" value="C:pyruvate dehydrogenase complex"/>
    <property type="evidence" value="ECO:0007669"/>
    <property type="project" value="InterPro"/>
</dbReference>
<dbReference type="GO" id="GO:0009941">
    <property type="term" value="C:chloroplast envelope"/>
    <property type="evidence" value="ECO:0007669"/>
    <property type="project" value="TreeGrafter"/>
</dbReference>